<accession>A0A212CZP2</accession>
<reference evidence="1 2" key="1">
    <citation type="journal article" date="2018" name="Mol. Genet. Genomics">
        <title>The red deer Cervus elaphus genome CerEla1.0: sequencing, annotating, genes, and chromosomes.</title>
        <authorList>
            <person name="Bana N.A."/>
            <person name="Nyiri A."/>
            <person name="Nagy J."/>
            <person name="Frank K."/>
            <person name="Nagy T."/>
            <person name="Steger V."/>
            <person name="Schiller M."/>
            <person name="Lakatos P."/>
            <person name="Sugar L."/>
            <person name="Horn P."/>
            <person name="Barta E."/>
            <person name="Orosz L."/>
        </authorList>
    </citation>
    <scope>NUCLEOTIDE SEQUENCE [LARGE SCALE GENOMIC DNA]</scope>
    <source>
        <strain evidence="1">Hungarian</strain>
    </source>
</reference>
<protein>
    <submittedName>
        <fullName evidence="1">Uncharacterized protein</fullName>
    </submittedName>
</protein>
<evidence type="ECO:0000313" key="1">
    <source>
        <dbReference type="EMBL" id="OWK11443.1"/>
    </source>
</evidence>
<proteinExistence type="predicted"/>
<gene>
    <name evidence="1" type="ORF">Celaphus_00007156</name>
</gene>
<comment type="caution">
    <text evidence="1">The sequence shown here is derived from an EMBL/GenBank/DDBJ whole genome shotgun (WGS) entry which is preliminary data.</text>
</comment>
<keyword evidence="2" id="KW-1185">Reference proteome</keyword>
<name>A0A212CZP2_CEREH</name>
<evidence type="ECO:0000313" key="2">
    <source>
        <dbReference type="Proteomes" id="UP000242450"/>
    </source>
</evidence>
<sequence length="56" mass="6934">MVYWLRWSGQRAKERRSESKRTRTVELSVVKIFLLWPLPWLWEGLCTQLVKYLPWL</sequence>
<dbReference type="AlphaFoldDB" id="A0A212CZP2"/>
<organism evidence="1 2">
    <name type="scientific">Cervus elaphus hippelaphus</name>
    <name type="common">European red deer</name>
    <dbReference type="NCBI Taxonomy" id="46360"/>
    <lineage>
        <taxon>Eukaryota</taxon>
        <taxon>Metazoa</taxon>
        <taxon>Chordata</taxon>
        <taxon>Craniata</taxon>
        <taxon>Vertebrata</taxon>
        <taxon>Euteleostomi</taxon>
        <taxon>Mammalia</taxon>
        <taxon>Eutheria</taxon>
        <taxon>Laurasiatheria</taxon>
        <taxon>Artiodactyla</taxon>
        <taxon>Ruminantia</taxon>
        <taxon>Pecora</taxon>
        <taxon>Cervidae</taxon>
        <taxon>Cervinae</taxon>
        <taxon>Cervus</taxon>
    </lineage>
</organism>
<dbReference type="EMBL" id="MKHE01000010">
    <property type="protein sequence ID" value="OWK11443.1"/>
    <property type="molecule type" value="Genomic_DNA"/>
</dbReference>
<dbReference type="Proteomes" id="UP000242450">
    <property type="component" value="Chromosome 10"/>
</dbReference>